<reference evidence="1 2" key="1">
    <citation type="submission" date="2016-10" db="EMBL/GenBank/DDBJ databases">
        <authorList>
            <person name="de Groot N.N."/>
        </authorList>
    </citation>
    <scope>NUCLEOTIDE SEQUENCE [LARGE SCALE GENOMIC DNA]</scope>
    <source>
        <strain evidence="1 2">DSM 19548</strain>
    </source>
</reference>
<evidence type="ECO:0008006" key="3">
    <source>
        <dbReference type="Google" id="ProtNLM"/>
    </source>
</evidence>
<sequence>MKVQIVAGLAAALVLTGCQSRYNPVNWSWGGGNASRTTLAPDDGYEDKTERRPLVSQVLSMDVERVPGGAIVTAVGLPPTQGYWKADLVSTYQTVTGEVAAKDGEIRLEFKIIPPPVPNPVVNQQSREVVAGTYLTDQTLYNVRRITVVAANNSVASSR</sequence>
<accession>A0A1I1D5U2</accession>
<keyword evidence="2" id="KW-1185">Reference proteome</keyword>
<name>A0A1I1D5U2_9RHOB</name>
<evidence type="ECO:0000313" key="1">
    <source>
        <dbReference type="EMBL" id="SFB70291.1"/>
    </source>
</evidence>
<dbReference type="OrthoDB" id="7773807at2"/>
<organism evidence="1 2">
    <name type="scientific">Tropicimonas isoalkanivorans</name>
    <dbReference type="NCBI Taxonomy" id="441112"/>
    <lineage>
        <taxon>Bacteria</taxon>
        <taxon>Pseudomonadati</taxon>
        <taxon>Pseudomonadota</taxon>
        <taxon>Alphaproteobacteria</taxon>
        <taxon>Rhodobacterales</taxon>
        <taxon>Roseobacteraceae</taxon>
        <taxon>Tropicimonas</taxon>
    </lineage>
</organism>
<dbReference type="Proteomes" id="UP000198728">
    <property type="component" value="Unassembled WGS sequence"/>
</dbReference>
<dbReference type="AlphaFoldDB" id="A0A1I1D5U2"/>
<protein>
    <recommendedName>
        <fullName evidence="3">Lipoprotein</fullName>
    </recommendedName>
</protein>
<dbReference type="RefSeq" id="WP_093358264.1">
    <property type="nucleotide sequence ID" value="NZ_FOLG01000001.1"/>
</dbReference>
<gene>
    <name evidence="1" type="ORF">SAMN04488094_10113</name>
</gene>
<dbReference type="STRING" id="441112.SAMN04488094_10113"/>
<evidence type="ECO:0000313" key="2">
    <source>
        <dbReference type="Proteomes" id="UP000198728"/>
    </source>
</evidence>
<proteinExistence type="predicted"/>
<dbReference type="PROSITE" id="PS51257">
    <property type="entry name" value="PROKAR_LIPOPROTEIN"/>
    <property type="match status" value="1"/>
</dbReference>
<dbReference type="EMBL" id="FOLG01000001">
    <property type="protein sequence ID" value="SFB70291.1"/>
    <property type="molecule type" value="Genomic_DNA"/>
</dbReference>